<name>A0A3E0VQN0_9MICO</name>
<sequence>MSTQAASGEDLIAITKEYFKRVDSGAPDLLDLFTDDAQIFFPRFGYAHGKAEMVPFLVGLTTAVASFDHPEDRMVFTHGGNRVVVEGAENGVLASGVSFPGDARSAGLFCNVFEFEDHLISRLHVYADPDLAGVQPELFPWGGREATMRNDPTSIPASSSQMQDWKSVEAIGSVESTVLLLQDLLISKGIASLGKFDHGSNARKSGLTLDDEVVVVFGSPDVGTKLMQDNPDVGYDLPLRILVRDDRGVTSVSYRDPKTFINTYGLTTSRPEVEKMSELLRDLLGRVAKE</sequence>
<dbReference type="Proteomes" id="UP000256541">
    <property type="component" value="Unassembled WGS sequence"/>
</dbReference>
<dbReference type="PANTHER" id="PTHR38342">
    <property type="entry name" value="SLR5037 PROTEIN"/>
    <property type="match status" value="1"/>
</dbReference>
<reference evidence="3 4" key="1">
    <citation type="submission" date="2017-04" db="EMBL/GenBank/DDBJ databases">
        <title>Comparative genome analysis of Subtercola boreus.</title>
        <authorList>
            <person name="Cho Y.-J."/>
            <person name="Cho A."/>
            <person name="Kim O.-S."/>
            <person name="Lee J.-I."/>
        </authorList>
    </citation>
    <scope>NUCLEOTIDE SEQUENCE [LARGE SCALE GENOMIC DNA]</scope>
    <source>
        <strain evidence="3 4">P27479</strain>
    </source>
</reference>
<evidence type="ECO:0000313" key="4">
    <source>
        <dbReference type="Proteomes" id="UP000256541"/>
    </source>
</evidence>
<feature type="domain" description="DUF302" evidence="1">
    <location>
        <begin position="196"/>
        <end position="257"/>
    </location>
</feature>
<evidence type="ECO:0000313" key="3">
    <source>
        <dbReference type="EMBL" id="RFA11683.1"/>
    </source>
</evidence>
<dbReference type="InterPro" id="IPR032710">
    <property type="entry name" value="NTF2-like_dom_sf"/>
</dbReference>
<comment type="caution">
    <text evidence="3">The sequence shown here is derived from an EMBL/GenBank/DDBJ whole genome shotgun (WGS) entry which is preliminary data.</text>
</comment>
<organism evidence="3 4">
    <name type="scientific">Subtercola boreus</name>
    <dbReference type="NCBI Taxonomy" id="120213"/>
    <lineage>
        <taxon>Bacteria</taxon>
        <taxon>Bacillati</taxon>
        <taxon>Actinomycetota</taxon>
        <taxon>Actinomycetes</taxon>
        <taxon>Micrococcales</taxon>
        <taxon>Microbacteriaceae</taxon>
        <taxon>Subtercola</taxon>
    </lineage>
</organism>
<evidence type="ECO:0000259" key="2">
    <source>
        <dbReference type="Pfam" id="PF12680"/>
    </source>
</evidence>
<dbReference type="SUPFAM" id="SSF103247">
    <property type="entry name" value="TT1751-like"/>
    <property type="match status" value="1"/>
</dbReference>
<dbReference type="InterPro" id="IPR005180">
    <property type="entry name" value="DUF302"/>
</dbReference>
<dbReference type="AlphaFoldDB" id="A0A3E0VQN0"/>
<dbReference type="SUPFAM" id="SSF54427">
    <property type="entry name" value="NTF2-like"/>
    <property type="match status" value="1"/>
</dbReference>
<dbReference type="OrthoDB" id="6657864at2"/>
<dbReference type="InterPro" id="IPR037401">
    <property type="entry name" value="SnoaL-like"/>
</dbReference>
<dbReference type="Pfam" id="PF03625">
    <property type="entry name" value="DUF302"/>
    <property type="match status" value="1"/>
</dbReference>
<feature type="domain" description="SnoaL-like" evidence="2">
    <location>
        <begin position="17"/>
        <end position="122"/>
    </location>
</feature>
<dbReference type="Pfam" id="PF12680">
    <property type="entry name" value="SnoaL_2"/>
    <property type="match status" value="1"/>
</dbReference>
<dbReference type="EMBL" id="NBXB01000084">
    <property type="protein sequence ID" value="RFA11683.1"/>
    <property type="molecule type" value="Genomic_DNA"/>
</dbReference>
<accession>A0A3E0VQN0</accession>
<dbReference type="Gene3D" id="3.30.310.70">
    <property type="entry name" value="TT1751-like domain"/>
    <property type="match status" value="1"/>
</dbReference>
<protein>
    <submittedName>
        <fullName evidence="3">Uncharacterized protein</fullName>
    </submittedName>
</protein>
<dbReference type="RefSeq" id="WP_116413154.1">
    <property type="nucleotide sequence ID" value="NZ_NBXB01000084.1"/>
</dbReference>
<proteinExistence type="predicted"/>
<evidence type="ECO:0000259" key="1">
    <source>
        <dbReference type="Pfam" id="PF03625"/>
    </source>
</evidence>
<dbReference type="InterPro" id="IPR035923">
    <property type="entry name" value="TT1751-like_sf"/>
</dbReference>
<gene>
    <name evidence="3" type="ORF">B7R22_18380</name>
</gene>
<dbReference type="PANTHER" id="PTHR38342:SF2">
    <property type="entry name" value="INNER MEMBRANE OR EXPORTED"/>
    <property type="match status" value="1"/>
</dbReference>
<dbReference type="Gene3D" id="3.10.450.50">
    <property type="match status" value="1"/>
</dbReference>
<dbReference type="CDD" id="cd14797">
    <property type="entry name" value="DUF302"/>
    <property type="match status" value="1"/>
</dbReference>